<accession>A0ABN2UUH9</accession>
<gene>
    <name evidence="5" type="ORF">GCM10009720_26060</name>
</gene>
<dbReference type="PANTHER" id="PTHR43792">
    <property type="entry name" value="GNAT FAMILY, PUTATIVE (AFU_ORTHOLOGUE AFUA_3G00765)-RELATED-RELATED"/>
    <property type="match status" value="1"/>
</dbReference>
<dbReference type="Gene3D" id="3.40.630.30">
    <property type="match status" value="1"/>
</dbReference>
<dbReference type="SUPFAM" id="SSF55729">
    <property type="entry name" value="Acyl-CoA N-acyltransferases (Nat)"/>
    <property type="match status" value="1"/>
</dbReference>
<evidence type="ECO:0000256" key="3">
    <source>
        <dbReference type="ARBA" id="ARBA00038502"/>
    </source>
</evidence>
<evidence type="ECO:0000313" key="5">
    <source>
        <dbReference type="EMBL" id="GAA2043975.1"/>
    </source>
</evidence>
<evidence type="ECO:0000256" key="1">
    <source>
        <dbReference type="ARBA" id="ARBA00022679"/>
    </source>
</evidence>
<dbReference type="Pfam" id="PF13302">
    <property type="entry name" value="Acetyltransf_3"/>
    <property type="match status" value="1"/>
</dbReference>
<reference evidence="5 6" key="1">
    <citation type="journal article" date="2019" name="Int. J. Syst. Evol. Microbiol.">
        <title>The Global Catalogue of Microorganisms (GCM) 10K type strain sequencing project: providing services to taxonomists for standard genome sequencing and annotation.</title>
        <authorList>
            <consortium name="The Broad Institute Genomics Platform"/>
            <consortium name="The Broad Institute Genome Sequencing Center for Infectious Disease"/>
            <person name="Wu L."/>
            <person name="Ma J."/>
        </authorList>
    </citation>
    <scope>NUCLEOTIDE SEQUENCE [LARGE SCALE GENOMIC DNA]</scope>
    <source>
        <strain evidence="5 6">JCM 13595</strain>
    </source>
</reference>
<comment type="caution">
    <text evidence="5">The sequence shown here is derived from an EMBL/GenBank/DDBJ whole genome shotgun (WGS) entry which is preliminary data.</text>
</comment>
<dbReference type="PANTHER" id="PTHR43792:SF8">
    <property type="entry name" value="[RIBOSOMAL PROTEIN US5]-ALANINE N-ACETYLTRANSFERASE"/>
    <property type="match status" value="1"/>
</dbReference>
<evidence type="ECO:0000256" key="2">
    <source>
        <dbReference type="ARBA" id="ARBA00023315"/>
    </source>
</evidence>
<protein>
    <submittedName>
        <fullName evidence="5">GNAT family protein</fullName>
    </submittedName>
</protein>
<dbReference type="EMBL" id="BAAAMN010000051">
    <property type="protein sequence ID" value="GAA2043975.1"/>
    <property type="molecule type" value="Genomic_DNA"/>
</dbReference>
<sequence>MSHFSAAPMRWPVTLEHQHVQLAPLRYIHRRQWHEIRSRNAAWLAPWEATDPTGKNNAMTYGAMVRAHNRDGGNAVSYPWAIFLQDHATTQLVGQMIAAPVLWGSMRSTALGYWVDQAHAGRNIVPTAVALATDYLLTRVGLHRVEINIVPDNAASLRVVEKLGLRSEGIRNDFIHINGRWRDHESFAITTPELPLGGLLSRVP</sequence>
<dbReference type="InterPro" id="IPR016181">
    <property type="entry name" value="Acyl_CoA_acyltransferase"/>
</dbReference>
<keyword evidence="2" id="KW-0012">Acyltransferase</keyword>
<evidence type="ECO:0000259" key="4">
    <source>
        <dbReference type="Pfam" id="PF13302"/>
    </source>
</evidence>
<name>A0ABN2UUH9_9MICC</name>
<keyword evidence="6" id="KW-1185">Reference proteome</keyword>
<dbReference type="InterPro" id="IPR000182">
    <property type="entry name" value="GNAT_dom"/>
</dbReference>
<comment type="similarity">
    <text evidence="3">Belongs to the acetyltransferase family. RimJ subfamily.</text>
</comment>
<proteinExistence type="inferred from homology"/>
<dbReference type="RefSeq" id="WP_343959435.1">
    <property type="nucleotide sequence ID" value="NZ_BAAAMN010000051.1"/>
</dbReference>
<evidence type="ECO:0000313" key="6">
    <source>
        <dbReference type="Proteomes" id="UP001501461"/>
    </source>
</evidence>
<keyword evidence="1" id="KW-0808">Transferase</keyword>
<dbReference type="InterPro" id="IPR051531">
    <property type="entry name" value="N-acetyltransferase"/>
</dbReference>
<dbReference type="Proteomes" id="UP001501461">
    <property type="component" value="Unassembled WGS sequence"/>
</dbReference>
<organism evidence="5 6">
    <name type="scientific">Yaniella flava</name>
    <dbReference type="NCBI Taxonomy" id="287930"/>
    <lineage>
        <taxon>Bacteria</taxon>
        <taxon>Bacillati</taxon>
        <taxon>Actinomycetota</taxon>
        <taxon>Actinomycetes</taxon>
        <taxon>Micrococcales</taxon>
        <taxon>Micrococcaceae</taxon>
        <taxon>Yaniella</taxon>
    </lineage>
</organism>
<feature type="domain" description="N-acetyltransferase" evidence="4">
    <location>
        <begin position="22"/>
        <end position="166"/>
    </location>
</feature>